<dbReference type="InterPro" id="IPR013536">
    <property type="entry name" value="WLM_dom"/>
</dbReference>
<evidence type="ECO:0000256" key="3">
    <source>
        <dbReference type="ARBA" id="ARBA00022833"/>
    </source>
</evidence>
<evidence type="ECO:0000256" key="5">
    <source>
        <dbReference type="SAM" id="MobiDB-lite"/>
    </source>
</evidence>
<dbReference type="VEuPathDB" id="TriTrypDB:TEOVI_000117700"/>
<protein>
    <submittedName>
        <fullName evidence="8">WLM domain containing protein, putative</fullName>
    </submittedName>
</protein>
<keyword evidence="9" id="KW-1185">Reference proteome</keyword>
<feature type="domain" description="WLM" evidence="7">
    <location>
        <begin position="267"/>
        <end position="468"/>
    </location>
</feature>
<gene>
    <name evidence="8" type="ORF">TEOVI_000117700</name>
</gene>
<evidence type="ECO:0000256" key="1">
    <source>
        <dbReference type="ARBA" id="ARBA00022723"/>
    </source>
</evidence>
<dbReference type="GO" id="GO:0006281">
    <property type="term" value="P:DNA repair"/>
    <property type="evidence" value="ECO:0007669"/>
    <property type="project" value="TreeGrafter"/>
</dbReference>
<dbReference type="EMBL" id="CZPT02001255">
    <property type="protein sequence ID" value="SCU69611.1"/>
    <property type="molecule type" value="Genomic_DNA"/>
</dbReference>
<dbReference type="PROSITE" id="PS01358">
    <property type="entry name" value="ZF_RANBP2_1"/>
    <property type="match status" value="1"/>
</dbReference>
<dbReference type="InterPro" id="IPR001876">
    <property type="entry name" value="Znf_RanBP2"/>
</dbReference>
<feature type="domain" description="WLM" evidence="7">
    <location>
        <begin position="8"/>
        <end position="184"/>
    </location>
</feature>
<dbReference type="SUPFAM" id="SSF90209">
    <property type="entry name" value="Ran binding protein zinc finger-like"/>
    <property type="match status" value="1"/>
</dbReference>
<sequence>MPVTTHFSSIGVKQSEVIETATTLGWTNDHQAQDYLQKLLIIGRPILRAHNWKIHRLKEFYPRSARLLGQNFNRGEEVCVRFRVPKEKNTFFPFHEVVCTFLHELAHCKYSKHDRHFWELYTELSVECCRLDLNASLEREAAAPPDRRHTGSGRRLGGSRIVPLPREPEAMRRILSEAAERRRQSSENGQCYGCAHDKTGVGSELNDGLWTCDNCDGVIDALRGKCEFCVEVGDSTEQVEEWSCKRCSFHNHCALVQCEACGRFKSGRTADGTNTVHTVKALAASSDHLLFTMTLGRVADALAPILQEMRWSVACLEEFAPPLKRVMSRSSFKNSNECDTLSIRLRSPNNPHEPLTFTCVLAHALHQLAHLTEKNHGANFVHAWIAMIHRFLTETKAFSDDFISSQEQEDLLCLAMELELLLNGLSGRDTALCDDLLDNIPHLQRLFENCATFVKRERLFTVATTREAGVVGHSKHLELWQCRRCSVNNNGGFIIFCEVCGAPRQLSVLLRTSRTVAVRAASNETVIDISDDDGDDGSATSAGEATISPGVVFIID</sequence>
<dbReference type="SMART" id="SM00547">
    <property type="entry name" value="ZnF_RBZ"/>
    <property type="match status" value="2"/>
</dbReference>
<evidence type="ECO:0000259" key="7">
    <source>
        <dbReference type="PROSITE" id="PS51397"/>
    </source>
</evidence>
<name>A0A1G4IC85_TRYEQ</name>
<dbReference type="GeneID" id="92375117"/>
<dbReference type="GO" id="GO:0008270">
    <property type="term" value="F:zinc ion binding"/>
    <property type="evidence" value="ECO:0007669"/>
    <property type="project" value="UniProtKB-KW"/>
</dbReference>
<dbReference type="GO" id="GO:0005634">
    <property type="term" value="C:nucleus"/>
    <property type="evidence" value="ECO:0007669"/>
    <property type="project" value="TreeGrafter"/>
</dbReference>
<evidence type="ECO:0000259" key="6">
    <source>
        <dbReference type="PROSITE" id="PS50199"/>
    </source>
</evidence>
<keyword evidence="2 4" id="KW-0863">Zinc-finger</keyword>
<evidence type="ECO:0000313" key="8">
    <source>
        <dbReference type="EMBL" id="SCU69611.1"/>
    </source>
</evidence>
<evidence type="ECO:0000256" key="4">
    <source>
        <dbReference type="PROSITE-ProRule" id="PRU00322"/>
    </source>
</evidence>
<dbReference type="RefSeq" id="XP_067080558.1">
    <property type="nucleotide sequence ID" value="XM_067224457.1"/>
</dbReference>
<dbReference type="PANTHER" id="PTHR46622:SF1">
    <property type="entry name" value="DNA-DEPENDENT METALLOPROTEASE WSS1"/>
    <property type="match status" value="1"/>
</dbReference>
<dbReference type="AlphaFoldDB" id="A0A1G4IC85"/>
<dbReference type="PROSITE" id="PS51397">
    <property type="entry name" value="WLM"/>
    <property type="match status" value="2"/>
</dbReference>
<feature type="domain" description="RanBP2-type" evidence="6">
    <location>
        <begin position="238"/>
        <end position="267"/>
    </location>
</feature>
<keyword evidence="1" id="KW-0479">Metal-binding</keyword>
<evidence type="ECO:0000313" key="9">
    <source>
        <dbReference type="Proteomes" id="UP000195570"/>
    </source>
</evidence>
<proteinExistence type="predicted"/>
<reference evidence="8" key="1">
    <citation type="submission" date="2016-09" db="EMBL/GenBank/DDBJ databases">
        <authorList>
            <person name="Hebert L."/>
            <person name="Moumen B."/>
        </authorList>
    </citation>
    <scope>NUCLEOTIDE SEQUENCE [LARGE SCALE GENOMIC DNA]</scope>
    <source>
        <strain evidence="8">OVI</strain>
    </source>
</reference>
<comment type="caution">
    <text evidence="8">The sequence shown here is derived from an EMBL/GenBank/DDBJ whole genome shotgun (WGS) entry which is preliminary data.</text>
</comment>
<evidence type="ECO:0000256" key="2">
    <source>
        <dbReference type="ARBA" id="ARBA00022771"/>
    </source>
</evidence>
<dbReference type="PROSITE" id="PS50199">
    <property type="entry name" value="ZF_RANBP2_2"/>
    <property type="match status" value="1"/>
</dbReference>
<dbReference type="PANTHER" id="PTHR46622">
    <property type="entry name" value="DNA-DEPENDENT METALLOPROTEASE WSS1"/>
    <property type="match status" value="1"/>
</dbReference>
<dbReference type="InterPro" id="IPR053000">
    <property type="entry name" value="WSS1-like_metalloprotease"/>
</dbReference>
<feature type="compositionally biased region" description="Basic and acidic residues" evidence="5">
    <location>
        <begin position="140"/>
        <end position="149"/>
    </location>
</feature>
<organism evidence="8 9">
    <name type="scientific">Trypanosoma equiperdum</name>
    <dbReference type="NCBI Taxonomy" id="5694"/>
    <lineage>
        <taxon>Eukaryota</taxon>
        <taxon>Discoba</taxon>
        <taxon>Euglenozoa</taxon>
        <taxon>Kinetoplastea</taxon>
        <taxon>Metakinetoplastina</taxon>
        <taxon>Trypanosomatida</taxon>
        <taxon>Trypanosomatidae</taxon>
        <taxon>Trypanosoma</taxon>
    </lineage>
</organism>
<dbReference type="Pfam" id="PF08325">
    <property type="entry name" value="WLM"/>
    <property type="match status" value="2"/>
</dbReference>
<dbReference type="InterPro" id="IPR036443">
    <property type="entry name" value="Znf_RanBP2_sf"/>
</dbReference>
<dbReference type="GO" id="GO:0008237">
    <property type="term" value="F:metallopeptidase activity"/>
    <property type="evidence" value="ECO:0007669"/>
    <property type="project" value="TreeGrafter"/>
</dbReference>
<accession>A0A1G4IC85</accession>
<keyword evidence="3" id="KW-0862">Zinc</keyword>
<dbReference type="Proteomes" id="UP000195570">
    <property type="component" value="Unassembled WGS sequence"/>
</dbReference>
<feature type="region of interest" description="Disordered" evidence="5">
    <location>
        <begin position="140"/>
        <end position="162"/>
    </location>
</feature>